<dbReference type="AlphaFoldDB" id="A0A923LWE8"/>
<sequence>MSTSKAQQKATAKYVKQNYDRIEVKVPKGRKTELQAHAAKRGESVNGFINRAIDEQVKRDKTPHEQGGDA</sequence>
<organism evidence="1 2">
    <name type="scientific">Agathobaculum faecis</name>
    <dbReference type="NCBI Taxonomy" id="2763013"/>
    <lineage>
        <taxon>Bacteria</taxon>
        <taxon>Bacillati</taxon>
        <taxon>Bacillota</taxon>
        <taxon>Clostridia</taxon>
        <taxon>Eubacteriales</taxon>
        <taxon>Butyricicoccaceae</taxon>
        <taxon>Agathobaculum</taxon>
    </lineage>
</organism>
<comment type="caution">
    <text evidence="1">The sequence shown here is derived from an EMBL/GenBank/DDBJ whole genome shotgun (WGS) entry which is preliminary data.</text>
</comment>
<dbReference type="EMBL" id="JACOPL010000009">
    <property type="protein sequence ID" value="MBC5725928.1"/>
    <property type="molecule type" value="Genomic_DNA"/>
</dbReference>
<dbReference type="RefSeq" id="WP_186950071.1">
    <property type="nucleotide sequence ID" value="NZ_JACOPL010000009.1"/>
</dbReference>
<dbReference type="InterPro" id="IPR010985">
    <property type="entry name" value="Ribbon_hlx_hlx"/>
</dbReference>
<keyword evidence="2" id="KW-1185">Reference proteome</keyword>
<accession>A0A923LWE8</accession>
<dbReference type="SUPFAM" id="SSF47598">
    <property type="entry name" value="Ribbon-helix-helix"/>
    <property type="match status" value="1"/>
</dbReference>
<reference evidence="1" key="1">
    <citation type="submission" date="2020-08" db="EMBL/GenBank/DDBJ databases">
        <title>Genome public.</title>
        <authorList>
            <person name="Liu C."/>
            <person name="Sun Q."/>
        </authorList>
    </citation>
    <scope>NUCLEOTIDE SEQUENCE</scope>
    <source>
        <strain evidence="1">NSJ-28</strain>
    </source>
</reference>
<dbReference type="Proteomes" id="UP000606499">
    <property type="component" value="Unassembled WGS sequence"/>
</dbReference>
<evidence type="ECO:0000313" key="2">
    <source>
        <dbReference type="Proteomes" id="UP000606499"/>
    </source>
</evidence>
<dbReference type="GO" id="GO:0006355">
    <property type="term" value="P:regulation of DNA-templated transcription"/>
    <property type="evidence" value="ECO:0007669"/>
    <property type="project" value="InterPro"/>
</dbReference>
<proteinExistence type="predicted"/>
<evidence type="ECO:0000313" key="1">
    <source>
        <dbReference type="EMBL" id="MBC5725928.1"/>
    </source>
</evidence>
<dbReference type="Gene3D" id="1.10.1220.10">
    <property type="entry name" value="Met repressor-like"/>
    <property type="match status" value="1"/>
</dbReference>
<name>A0A923LWE8_9FIRM</name>
<evidence type="ECO:0008006" key="3">
    <source>
        <dbReference type="Google" id="ProtNLM"/>
    </source>
</evidence>
<gene>
    <name evidence="1" type="ORF">H8S45_10725</name>
</gene>
<dbReference type="InterPro" id="IPR013321">
    <property type="entry name" value="Arc_rbn_hlx_hlx"/>
</dbReference>
<protein>
    <recommendedName>
        <fullName evidence="3">Arc family DNA-binding protein</fullName>
    </recommendedName>
</protein>